<comment type="caution">
    <text evidence="2">The sequence shown here is derived from an EMBL/GenBank/DDBJ whole genome shotgun (WGS) entry which is preliminary data.</text>
</comment>
<dbReference type="AlphaFoldDB" id="A0A813VLG6"/>
<proteinExistence type="predicted"/>
<evidence type="ECO:0008006" key="4">
    <source>
        <dbReference type="Google" id="ProtNLM"/>
    </source>
</evidence>
<dbReference type="Proteomes" id="UP000663879">
    <property type="component" value="Unassembled WGS sequence"/>
</dbReference>
<feature type="compositionally biased region" description="Acidic residues" evidence="1">
    <location>
        <begin position="12"/>
        <end position="21"/>
    </location>
</feature>
<dbReference type="OrthoDB" id="272149at2759"/>
<dbReference type="Gene3D" id="3.80.10.10">
    <property type="entry name" value="Ribonuclease Inhibitor"/>
    <property type="match status" value="1"/>
</dbReference>
<dbReference type="InterPro" id="IPR032675">
    <property type="entry name" value="LRR_dom_sf"/>
</dbReference>
<organism evidence="2 3">
    <name type="scientific">Brachionus calyciflorus</name>
    <dbReference type="NCBI Taxonomy" id="104777"/>
    <lineage>
        <taxon>Eukaryota</taxon>
        <taxon>Metazoa</taxon>
        <taxon>Spiralia</taxon>
        <taxon>Gnathifera</taxon>
        <taxon>Rotifera</taxon>
        <taxon>Eurotatoria</taxon>
        <taxon>Monogononta</taxon>
        <taxon>Pseudotrocha</taxon>
        <taxon>Ploima</taxon>
        <taxon>Brachionidae</taxon>
        <taxon>Brachionus</taxon>
    </lineage>
</organism>
<evidence type="ECO:0000313" key="2">
    <source>
        <dbReference type="EMBL" id="CAF0845076.1"/>
    </source>
</evidence>
<accession>A0A813VLG6</accession>
<sequence>MNTEVNNSQEPDSNENEEESIYETNTATQNRNSFLTDLTNFNYNYSGPDKKLCFVGNDSEFIPSEIIYEFGLKTLILDISFNYMSDLRDLEQFPNLEELICDNNNISENTNFPHLENLKILSCNKNQIEDIHTFIDKVKSLFPNLTYLSLLGNKACPNQLIDLNKDEFDYSRYRKYVIFRLKNLKFLDCYEVTKTEREIVDRDSMFYEVVKAEDTIEINEEENLKNGYTPLPEKNIEETPHGTFGYSKYVYYGKQSEGNRFIRNDDL</sequence>
<evidence type="ECO:0000256" key="1">
    <source>
        <dbReference type="SAM" id="MobiDB-lite"/>
    </source>
</evidence>
<dbReference type="SUPFAM" id="SSF52058">
    <property type="entry name" value="L domain-like"/>
    <property type="match status" value="1"/>
</dbReference>
<evidence type="ECO:0000313" key="3">
    <source>
        <dbReference type="Proteomes" id="UP000663879"/>
    </source>
</evidence>
<feature type="region of interest" description="Disordered" evidence="1">
    <location>
        <begin position="1"/>
        <end position="25"/>
    </location>
</feature>
<dbReference type="PANTHER" id="PTHR46282">
    <property type="entry name" value="LEUCINE-RICH MELANOCYTE DIFFERENTIATION-ASSOCIATED PROTEIN"/>
    <property type="match status" value="1"/>
</dbReference>
<gene>
    <name evidence="2" type="ORF">OXX778_LOCUS8656</name>
</gene>
<name>A0A813VLG6_9BILA</name>
<feature type="compositionally biased region" description="Polar residues" evidence="1">
    <location>
        <begin position="1"/>
        <end position="11"/>
    </location>
</feature>
<keyword evidence="3" id="KW-1185">Reference proteome</keyword>
<dbReference type="FunFam" id="3.80.10.10:FF:000695">
    <property type="entry name" value="leucine-rich melanocyte differentiation-associated protein"/>
    <property type="match status" value="1"/>
</dbReference>
<dbReference type="PANTHER" id="PTHR46282:SF2">
    <property type="entry name" value="LEUCINE-RICH MELANOCYTE DIFFERENTIATION-ASSOCIATED PROTEIN"/>
    <property type="match status" value="1"/>
</dbReference>
<protein>
    <recommendedName>
        <fullName evidence="4">Leucine-rich repeat-containing protein</fullName>
    </recommendedName>
</protein>
<dbReference type="EMBL" id="CAJNOC010001211">
    <property type="protein sequence ID" value="CAF0845076.1"/>
    <property type="molecule type" value="Genomic_DNA"/>
</dbReference>
<dbReference type="InterPro" id="IPR043313">
    <property type="entry name" value="LRMDA"/>
</dbReference>
<reference evidence="2" key="1">
    <citation type="submission" date="2021-02" db="EMBL/GenBank/DDBJ databases">
        <authorList>
            <person name="Nowell W R."/>
        </authorList>
    </citation>
    <scope>NUCLEOTIDE SEQUENCE</scope>
    <source>
        <strain evidence="2">Ploen Becks lab</strain>
    </source>
</reference>